<name>A0A7L5INT6_9BACT</name>
<sequence length="93" mass="11086">MASITNADDLCKHFNINEDCKTKIHQLYNTHKDKFLRPAIAYFHAIKIQHGNILINQHEHPKGIFYVKTNYFKIIYKKKGFEIINIDWIDKEP</sequence>
<evidence type="ECO:0000313" key="2">
    <source>
        <dbReference type="Proteomes" id="UP000509246"/>
    </source>
</evidence>
<proteinExistence type="predicted"/>
<gene>
    <name evidence="1" type="ORF">CARM_0621</name>
</gene>
<dbReference type="GeneID" id="56586354"/>
<dbReference type="EMBL" id="CP053825">
    <property type="protein sequence ID" value="QKF79539.1"/>
    <property type="molecule type" value="Genomic_DNA"/>
</dbReference>
<reference evidence="1 2" key="1">
    <citation type="submission" date="2020-05" db="EMBL/GenBank/DDBJ databases">
        <title>Complete genome sequencing of Campylobacter and Arcobacter type strains.</title>
        <authorList>
            <person name="Miller W.G."/>
            <person name="Yee E."/>
        </authorList>
    </citation>
    <scope>NUCLEOTIDE SEQUENCE [LARGE SCALE GENOMIC DNA]</scope>
    <source>
        <strain evidence="1 2">CCUG 73571</strain>
    </source>
</reference>
<evidence type="ECO:0000313" key="1">
    <source>
        <dbReference type="EMBL" id="QKF79539.1"/>
    </source>
</evidence>
<organism evidence="1 2">
    <name type="scientific">Campylobacter armoricus</name>
    <dbReference type="NCBI Taxonomy" id="2505970"/>
    <lineage>
        <taxon>Bacteria</taxon>
        <taxon>Pseudomonadati</taxon>
        <taxon>Campylobacterota</taxon>
        <taxon>Epsilonproteobacteria</taxon>
        <taxon>Campylobacterales</taxon>
        <taxon>Campylobacteraceae</taxon>
        <taxon>Campylobacter</taxon>
    </lineage>
</organism>
<dbReference type="Proteomes" id="UP000509246">
    <property type="component" value="Chromosome"/>
</dbReference>
<keyword evidence="2" id="KW-1185">Reference proteome</keyword>
<dbReference type="RefSeq" id="WP_139424878.1">
    <property type="nucleotide sequence ID" value="NZ_CBCSFY010000001.1"/>
</dbReference>
<dbReference type="OrthoDB" id="5368635at2"/>
<accession>A0A7L5INT6</accession>
<dbReference type="AlphaFoldDB" id="A0A7L5INT6"/>
<dbReference type="KEGG" id="carm:CARM_0621"/>
<protein>
    <submittedName>
        <fullName evidence="1">Uncharacterized protein</fullName>
    </submittedName>
</protein>